<gene>
    <name evidence="1" type="ORF">GCM10008957_27390</name>
</gene>
<proteinExistence type="predicted"/>
<dbReference type="Proteomes" id="UP000603865">
    <property type="component" value="Unassembled WGS sequence"/>
</dbReference>
<evidence type="ECO:0000313" key="2">
    <source>
        <dbReference type="Proteomes" id="UP000603865"/>
    </source>
</evidence>
<comment type="caution">
    <text evidence="1">The sequence shown here is derived from an EMBL/GenBank/DDBJ whole genome shotgun (WGS) entry which is preliminary data.</text>
</comment>
<reference evidence="1" key="2">
    <citation type="submission" date="2020-09" db="EMBL/GenBank/DDBJ databases">
        <authorList>
            <person name="Sun Q."/>
            <person name="Ohkuma M."/>
        </authorList>
    </citation>
    <scope>NUCLEOTIDE SEQUENCE</scope>
    <source>
        <strain evidence="1">JCM 31311</strain>
    </source>
</reference>
<keyword evidence="2" id="KW-1185">Reference proteome</keyword>
<protein>
    <submittedName>
        <fullName evidence="1">Uncharacterized protein</fullName>
    </submittedName>
</protein>
<dbReference type="AlphaFoldDB" id="A0A918F6F4"/>
<name>A0A918F6F4_9DEIO</name>
<organism evidence="1 2">
    <name type="scientific">Deinococcus ruber</name>
    <dbReference type="NCBI Taxonomy" id="1848197"/>
    <lineage>
        <taxon>Bacteria</taxon>
        <taxon>Thermotogati</taxon>
        <taxon>Deinococcota</taxon>
        <taxon>Deinococci</taxon>
        <taxon>Deinococcales</taxon>
        <taxon>Deinococcaceae</taxon>
        <taxon>Deinococcus</taxon>
    </lineage>
</organism>
<dbReference type="EMBL" id="BMQL01000015">
    <property type="protein sequence ID" value="GGR12961.1"/>
    <property type="molecule type" value="Genomic_DNA"/>
</dbReference>
<accession>A0A918F6F4</accession>
<sequence>MALKTAAAKGTSVFLITERATVHRGGYLLNVSHGPESIQTYLYAGPLPSAWVLVDNAWVASGVTLDQEGVDVAPTISQDAATLRSLNTWARQVTAAGPIKRPDLLKLHYGK</sequence>
<reference evidence="1" key="1">
    <citation type="journal article" date="2014" name="Int. J. Syst. Evol. Microbiol.">
        <title>Complete genome sequence of Corynebacterium casei LMG S-19264T (=DSM 44701T), isolated from a smear-ripened cheese.</title>
        <authorList>
            <consortium name="US DOE Joint Genome Institute (JGI-PGF)"/>
            <person name="Walter F."/>
            <person name="Albersmeier A."/>
            <person name="Kalinowski J."/>
            <person name="Ruckert C."/>
        </authorList>
    </citation>
    <scope>NUCLEOTIDE SEQUENCE</scope>
    <source>
        <strain evidence="1">JCM 31311</strain>
    </source>
</reference>
<evidence type="ECO:0000313" key="1">
    <source>
        <dbReference type="EMBL" id="GGR12961.1"/>
    </source>
</evidence>